<keyword evidence="3" id="KW-1185">Reference proteome</keyword>
<comment type="caution">
    <text evidence="2">The sequence shown here is derived from an EMBL/GenBank/DDBJ whole genome shotgun (WGS) entry which is preliminary data.</text>
</comment>
<dbReference type="EMBL" id="JAGSOY010000003">
    <property type="protein sequence ID" value="MBU2709963.1"/>
    <property type="molecule type" value="Genomic_DNA"/>
</dbReference>
<feature type="chain" id="PRO_5045246298" evidence="1">
    <location>
        <begin position="34"/>
        <end position="666"/>
    </location>
</feature>
<accession>A0ABS5Z7Q5</accession>
<protein>
    <submittedName>
        <fullName evidence="2">DUF1302 domain-containing protein</fullName>
    </submittedName>
</protein>
<dbReference type="RefSeq" id="WP_215818124.1">
    <property type="nucleotide sequence ID" value="NZ_JAGSOY010000003.1"/>
</dbReference>
<proteinExistence type="predicted"/>
<evidence type="ECO:0000256" key="1">
    <source>
        <dbReference type="SAM" id="SignalP"/>
    </source>
</evidence>
<feature type="signal peptide" evidence="1">
    <location>
        <begin position="1"/>
        <end position="33"/>
    </location>
</feature>
<keyword evidence="1" id="KW-0732">Signal</keyword>
<evidence type="ECO:0000313" key="2">
    <source>
        <dbReference type="EMBL" id="MBU2709963.1"/>
    </source>
</evidence>
<sequence length="666" mass="74105">MNNTNSLPLRLLFAPAKAGFALASLLAVMPVQAFEFDLMEGEVTGSLDTTLSYGAMWRVEGRDTHLYGNDTEPTHDDVNTNDGNRNFDTGMVSSVYKINSELKLNYKNYGAFVRGRAFYDTEIMDKDTDWSDTNDSFINKNSAYYNQAGTNRAADAFDSDVEELIGKDASIMDAFVFGSFHVGDMPLDVRFGKQVLNWGEGIFYRDGINTINPIDAGQFALPGSELKDVLIPQMALSFNLGLTENLSMETYYMMEWDESIVPPVGSYFSNNDIFADGAEFGYNEVVGTDKKRIDDPAIRAGWISLLKNRGINIHGDYLVVADLRGKQNAKDSGQFGVNFKYFAEELNETEFGFYFVNYHAQVPFTAAGIRPGSVTAATTEFGDDNAITNGFAKLHVLSNGVYADRVYPEDIRMFGLSFNTTVGNTSIAGELTYRPNMPMWIDHPDDLVSGISENLSDSNADGIIRDVRNAAGSEAGICTSIPLSQGRPNNFGCVGQDYKNYERVELYTGSLVFIHNFGPRFGFDNFIAVLEPSFELISGIGGNYDMFAAKGSSPYDSRNFSEDYTPEHERLDRFSWGYTTVFSGQWNDVFAGVNLNPILRFKQDVQGNSRVTGNFMEDRKAVTLALNATYMNSLEAGISYTNFFGAERRNKLNDRDNIAFTVKYSF</sequence>
<name>A0ABS5Z7Q5_9GAMM</name>
<gene>
    <name evidence="2" type="ORF">KCG35_02720</name>
</gene>
<dbReference type="Pfam" id="PF06980">
    <property type="entry name" value="DUF1302"/>
    <property type="match status" value="1"/>
</dbReference>
<organism evidence="2 3">
    <name type="scientific">Zooshikella harenae</name>
    <dbReference type="NCBI Taxonomy" id="2827238"/>
    <lineage>
        <taxon>Bacteria</taxon>
        <taxon>Pseudomonadati</taxon>
        <taxon>Pseudomonadota</taxon>
        <taxon>Gammaproteobacteria</taxon>
        <taxon>Oceanospirillales</taxon>
        <taxon>Zooshikellaceae</taxon>
        <taxon>Zooshikella</taxon>
    </lineage>
</organism>
<reference evidence="2 3" key="1">
    <citation type="submission" date="2021-04" db="EMBL/GenBank/DDBJ databases">
        <authorList>
            <person name="Pira H."/>
            <person name="Risdian C."/>
            <person name="Wink J."/>
        </authorList>
    </citation>
    <scope>NUCLEOTIDE SEQUENCE [LARGE SCALE GENOMIC DNA]</scope>
    <source>
        <strain evidence="2 3">WH53</strain>
    </source>
</reference>
<dbReference type="InterPro" id="IPR010727">
    <property type="entry name" value="DUF1302"/>
</dbReference>
<evidence type="ECO:0000313" key="3">
    <source>
        <dbReference type="Proteomes" id="UP000690515"/>
    </source>
</evidence>
<dbReference type="Proteomes" id="UP000690515">
    <property type="component" value="Unassembled WGS sequence"/>
</dbReference>